<keyword evidence="2" id="KW-1185">Reference proteome</keyword>
<dbReference type="AlphaFoldDB" id="A0A8S3T7H2"/>
<evidence type="ECO:0000313" key="1">
    <source>
        <dbReference type="EMBL" id="CAG2226475.1"/>
    </source>
</evidence>
<name>A0A8S3T7H2_MYTED</name>
<gene>
    <name evidence="1" type="ORF">MEDL_39554</name>
</gene>
<proteinExistence type="predicted"/>
<dbReference type="EMBL" id="CAJPWZ010001903">
    <property type="protein sequence ID" value="CAG2226475.1"/>
    <property type="molecule type" value="Genomic_DNA"/>
</dbReference>
<reference evidence="1" key="1">
    <citation type="submission" date="2021-03" db="EMBL/GenBank/DDBJ databases">
        <authorList>
            <person name="Bekaert M."/>
        </authorList>
    </citation>
    <scope>NUCLEOTIDE SEQUENCE</scope>
</reference>
<protein>
    <submittedName>
        <fullName evidence="1">Uncharacterized protein</fullName>
    </submittedName>
</protein>
<dbReference type="Proteomes" id="UP000683360">
    <property type="component" value="Unassembled WGS sequence"/>
</dbReference>
<dbReference type="Gene3D" id="3.90.176.10">
    <property type="entry name" value="Toxin ADP-ribosyltransferase, Chain A, domain 1"/>
    <property type="match status" value="1"/>
</dbReference>
<comment type="caution">
    <text evidence="1">The sequence shown here is derived from an EMBL/GenBank/DDBJ whole genome shotgun (WGS) entry which is preliminary data.</text>
</comment>
<organism evidence="1 2">
    <name type="scientific">Mytilus edulis</name>
    <name type="common">Blue mussel</name>
    <dbReference type="NCBI Taxonomy" id="6550"/>
    <lineage>
        <taxon>Eukaryota</taxon>
        <taxon>Metazoa</taxon>
        <taxon>Spiralia</taxon>
        <taxon>Lophotrochozoa</taxon>
        <taxon>Mollusca</taxon>
        <taxon>Bivalvia</taxon>
        <taxon>Autobranchia</taxon>
        <taxon>Pteriomorphia</taxon>
        <taxon>Mytilida</taxon>
        <taxon>Mytiloidea</taxon>
        <taxon>Mytilidae</taxon>
        <taxon>Mytilinae</taxon>
        <taxon>Mytilus</taxon>
    </lineage>
</organism>
<accession>A0A8S3T7H2</accession>
<sequence length="153" mass="17719">MKTSIVKDMWIAVMNKTCDSLESVKEEVSLDLKRKSVSKECFFAGIINTYTNEATYLYTDLNTALRRQTLGYCPASDDLALGPYIVIYQLLLLFWDELEKESQQTYRRMILCDKDVAKYKKGVKFSWQCFVSSTIDKHCATPFPTRAPLKRRS</sequence>
<evidence type="ECO:0000313" key="2">
    <source>
        <dbReference type="Proteomes" id="UP000683360"/>
    </source>
</evidence>